<dbReference type="EMBL" id="LSDN01000013">
    <property type="protein sequence ID" value="KXB81195.1"/>
    <property type="molecule type" value="Genomic_DNA"/>
</dbReference>
<accession>A0AB34X0V8</accession>
<dbReference type="AlphaFoldDB" id="A0AB34X0V8"/>
<sequence length="44" mass="5453">MDRLFSFIYFPFDWLVEISGVTLFIRTKLYSRKICCKIFYFCLK</sequence>
<organism evidence="1 2">
    <name type="scientific">Varibaculum cambriense</name>
    <dbReference type="NCBI Taxonomy" id="184870"/>
    <lineage>
        <taxon>Bacteria</taxon>
        <taxon>Bacillati</taxon>
        <taxon>Actinomycetota</taxon>
        <taxon>Actinomycetes</taxon>
        <taxon>Actinomycetales</taxon>
        <taxon>Actinomycetaceae</taxon>
        <taxon>Varibaculum</taxon>
    </lineage>
</organism>
<comment type="caution">
    <text evidence="1">The sequence shown here is derived from an EMBL/GenBank/DDBJ whole genome shotgun (WGS) entry which is preliminary data.</text>
</comment>
<evidence type="ECO:0000313" key="1">
    <source>
        <dbReference type="EMBL" id="KXB81195.1"/>
    </source>
</evidence>
<gene>
    <name evidence="1" type="ORF">HMPREF1862_00920</name>
</gene>
<protein>
    <submittedName>
        <fullName evidence="1">Uncharacterized protein</fullName>
    </submittedName>
</protein>
<name>A0AB34X0V8_9ACTO</name>
<proteinExistence type="predicted"/>
<dbReference type="Proteomes" id="UP000070572">
    <property type="component" value="Unassembled WGS sequence"/>
</dbReference>
<reference evidence="1 2" key="1">
    <citation type="submission" date="2016-01" db="EMBL/GenBank/DDBJ databases">
        <authorList>
            <person name="Mitreva M."/>
            <person name="Pepin K.H."/>
            <person name="Mihindukulasuriya K.A."/>
            <person name="Fulton R."/>
            <person name="Fronick C."/>
            <person name="O'Laughlin M."/>
            <person name="Miner T."/>
            <person name="Herter B."/>
            <person name="Rosa B.A."/>
            <person name="Cordes M."/>
            <person name="Tomlinson C."/>
            <person name="Wollam A."/>
            <person name="Palsikar V.B."/>
            <person name="Mardis E.R."/>
            <person name="Wilson R.K."/>
        </authorList>
    </citation>
    <scope>NUCLEOTIDE SEQUENCE [LARGE SCALE GENOMIC DNA]</scope>
    <source>
        <strain evidence="1 2">DNF00696</strain>
    </source>
</reference>
<evidence type="ECO:0000313" key="2">
    <source>
        <dbReference type="Proteomes" id="UP000070572"/>
    </source>
</evidence>